<dbReference type="Pfam" id="PF09414">
    <property type="entry name" value="RNA_ligase"/>
    <property type="match status" value="1"/>
</dbReference>
<dbReference type="InterPro" id="IPR021122">
    <property type="entry name" value="RNA_ligase_dom_REL/Rnl2"/>
</dbReference>
<comment type="caution">
    <text evidence="2">The sequence shown here is derived from an EMBL/GenBank/DDBJ whole genome shotgun (WGS) entry which is preliminary data.</text>
</comment>
<protein>
    <recommendedName>
        <fullName evidence="1">RNA ligase domain-containing protein</fullName>
    </recommendedName>
</protein>
<dbReference type="EMBL" id="PFJG01000050">
    <property type="protein sequence ID" value="PIX67920.1"/>
    <property type="molecule type" value="Genomic_DNA"/>
</dbReference>
<reference evidence="3" key="1">
    <citation type="submission" date="2017-09" db="EMBL/GenBank/DDBJ databases">
        <title>Depth-based differentiation of microbial function through sediment-hosted aquifers and enrichment of novel symbionts in the deep terrestrial subsurface.</title>
        <authorList>
            <person name="Probst A.J."/>
            <person name="Ladd B."/>
            <person name="Jarett J.K."/>
            <person name="Geller-Mcgrath D.E."/>
            <person name="Sieber C.M.K."/>
            <person name="Emerson J.B."/>
            <person name="Anantharaman K."/>
            <person name="Thomas B.C."/>
            <person name="Malmstrom R."/>
            <person name="Stieglmeier M."/>
            <person name="Klingl A."/>
            <person name="Woyke T."/>
            <person name="Ryan C.M."/>
            <person name="Banfield J.F."/>
        </authorList>
    </citation>
    <scope>NUCLEOTIDE SEQUENCE [LARGE SCALE GENOMIC DNA]</scope>
</reference>
<dbReference type="Gene3D" id="3.30.470.30">
    <property type="entry name" value="DNA ligase/mRNA capping enzyme"/>
    <property type="match status" value="1"/>
</dbReference>
<gene>
    <name evidence="2" type="ORF">COZ41_02430</name>
</gene>
<evidence type="ECO:0000313" key="2">
    <source>
        <dbReference type="EMBL" id="PIX67920.1"/>
    </source>
</evidence>
<feature type="domain" description="RNA ligase" evidence="1">
    <location>
        <begin position="42"/>
        <end position="201"/>
    </location>
</feature>
<evidence type="ECO:0000259" key="1">
    <source>
        <dbReference type="Pfam" id="PF09414"/>
    </source>
</evidence>
<name>A0A2M7LIM2_9BACT</name>
<sequence length="224" mass="25894">MKINAMDMPKLESPFKREIINGIYVCVPKIAKGYSWVFEEGVVAVEKLDGTNISIEVQDGQIINLRNRKNIIDIWKKGNKRFAVGVMEAIEREYIKLSNLENGMYFGELIGEMIQANPYKIERQLWIPFGILKDKCKYKFWDGVVEEMKGMGEKEKFEKVSNIFKGLWSLYKRQKGVKGEVNEKTGFEGNAAEGIVFYGKDGQMAKLRRDMFDWFTGERHGGHE</sequence>
<dbReference type="SUPFAM" id="SSF56091">
    <property type="entry name" value="DNA ligase/mRNA capping enzyme, catalytic domain"/>
    <property type="match status" value="1"/>
</dbReference>
<organism evidence="2 3">
    <name type="scientific">Candidatus Shapirobacteria bacterium CG_4_10_14_3_um_filter_35_13</name>
    <dbReference type="NCBI Taxonomy" id="1974873"/>
    <lineage>
        <taxon>Bacteria</taxon>
        <taxon>Candidatus Shapironibacteriota</taxon>
    </lineage>
</organism>
<evidence type="ECO:0000313" key="3">
    <source>
        <dbReference type="Proteomes" id="UP000229531"/>
    </source>
</evidence>
<proteinExistence type="predicted"/>
<dbReference type="Proteomes" id="UP000229531">
    <property type="component" value="Unassembled WGS sequence"/>
</dbReference>
<dbReference type="AlphaFoldDB" id="A0A2M7LIM2"/>
<accession>A0A2M7LIM2</accession>